<evidence type="ECO:0000313" key="3">
    <source>
        <dbReference type="Proteomes" id="UP001430172"/>
    </source>
</evidence>
<organism evidence="2 3">
    <name type="scientific">Phycicoccus sonneratiae</name>
    <dbReference type="NCBI Taxonomy" id="2807628"/>
    <lineage>
        <taxon>Bacteria</taxon>
        <taxon>Bacillati</taxon>
        <taxon>Actinomycetota</taxon>
        <taxon>Actinomycetes</taxon>
        <taxon>Micrococcales</taxon>
        <taxon>Intrasporangiaceae</taxon>
        <taxon>Phycicoccus</taxon>
    </lineage>
</organism>
<feature type="transmembrane region" description="Helical" evidence="1">
    <location>
        <begin position="482"/>
        <end position="504"/>
    </location>
</feature>
<feature type="transmembrane region" description="Helical" evidence="1">
    <location>
        <begin position="62"/>
        <end position="84"/>
    </location>
</feature>
<dbReference type="Proteomes" id="UP001430172">
    <property type="component" value="Unassembled WGS sequence"/>
</dbReference>
<comment type="caution">
    <text evidence="2">The sequence shown here is derived from an EMBL/GenBank/DDBJ whole genome shotgun (WGS) entry which is preliminary data.</text>
</comment>
<proteinExistence type="predicted"/>
<feature type="transmembrane region" description="Helical" evidence="1">
    <location>
        <begin position="21"/>
        <end position="42"/>
    </location>
</feature>
<feature type="transmembrane region" description="Helical" evidence="1">
    <location>
        <begin position="372"/>
        <end position="399"/>
    </location>
</feature>
<accession>A0ABS2CKW2</accession>
<evidence type="ECO:0000256" key="1">
    <source>
        <dbReference type="SAM" id="Phobius"/>
    </source>
</evidence>
<feature type="transmembrane region" description="Helical" evidence="1">
    <location>
        <begin position="450"/>
        <end position="476"/>
    </location>
</feature>
<keyword evidence="1" id="KW-0812">Transmembrane</keyword>
<gene>
    <name evidence="2" type="ORF">JQN70_09070</name>
</gene>
<name>A0ABS2CKW2_9MICO</name>
<keyword evidence="1" id="KW-1133">Transmembrane helix</keyword>
<reference evidence="2" key="1">
    <citation type="submission" date="2021-02" db="EMBL/GenBank/DDBJ databases">
        <title>Phycicoccus sp. MQZ13P-5T, whole genome shotgun sequence.</title>
        <authorList>
            <person name="Tuo L."/>
        </authorList>
    </citation>
    <scope>NUCLEOTIDE SEQUENCE</scope>
    <source>
        <strain evidence="2">MQZ13P-5</strain>
    </source>
</reference>
<feature type="transmembrane region" description="Helical" evidence="1">
    <location>
        <begin position="405"/>
        <end position="429"/>
    </location>
</feature>
<feature type="transmembrane region" description="Helical" evidence="1">
    <location>
        <begin position="132"/>
        <end position="150"/>
    </location>
</feature>
<feature type="transmembrane region" description="Helical" evidence="1">
    <location>
        <begin position="330"/>
        <end position="351"/>
    </location>
</feature>
<evidence type="ECO:0008006" key="4">
    <source>
        <dbReference type="Google" id="ProtNLM"/>
    </source>
</evidence>
<feature type="transmembrane region" description="Helical" evidence="1">
    <location>
        <begin position="170"/>
        <end position="190"/>
    </location>
</feature>
<evidence type="ECO:0000313" key="2">
    <source>
        <dbReference type="EMBL" id="MBM6400532.1"/>
    </source>
</evidence>
<feature type="transmembrane region" description="Helical" evidence="1">
    <location>
        <begin position="105"/>
        <end position="126"/>
    </location>
</feature>
<feature type="transmembrane region" description="Helical" evidence="1">
    <location>
        <begin position="231"/>
        <end position="252"/>
    </location>
</feature>
<protein>
    <recommendedName>
        <fullName evidence="4">ABC-2 type transport system permease protein</fullName>
    </recommendedName>
</protein>
<keyword evidence="3" id="KW-1185">Reference proteome</keyword>
<dbReference type="EMBL" id="JAFDVD010000009">
    <property type="protein sequence ID" value="MBM6400532.1"/>
    <property type="molecule type" value="Genomic_DNA"/>
</dbReference>
<keyword evidence="1" id="KW-0472">Membrane</keyword>
<dbReference type="RefSeq" id="WP_204131014.1">
    <property type="nucleotide sequence ID" value="NZ_JAFDVD010000009.1"/>
</dbReference>
<sequence>MTLLVVRLRFTMWRTAMSRSSLHLTSSIVGGLVALGVVALLGPGIAVLSTRPLRLTALTVPLFATFTLMWVVLSLVATGVDNVLDPARFTVLPLRARELARGLLAAAYTGIPAVMFVLLSLAQVAAWGAHPAALPAALVAAVLGTLTAVLGSRAVTSALARVMGSRGGRLVGAVAVSLVTLLPLVLNLVLTTGAVGPDLRTFDAGPSARVASWTPVGWAWGMPYDVATGRWAAAGVHLVLAVLLVGLLWEVWVRQLARTLTSPMTAGGGQRIGRARLLPAVLGTGPTATIAARRIRAWYRDSRLVSIALRTAVLPVFFVVQSALTGAGAFAGTGVVTLAVFAGLTLMNDLAFDGPAWWVHVSTGVRGWEDRLGRALASTIVFGPVLVLTFVVSASLGLLHPVVPWASVSLAAFLASLGLAVGVGAVLPGTAPRTGGNPFAASSGGAAQGCLTAVVSFVGPLVLVLPVGVAAVLTAGSPVGRWVVLVVAGAYGAVLLAAGVVLGGRRLDRRAPEMLGQLASAQI</sequence>
<feature type="transmembrane region" description="Helical" evidence="1">
    <location>
        <begin position="304"/>
        <end position="324"/>
    </location>
</feature>